<name>A0ACA9NNY3_9GLOM</name>
<dbReference type="EMBL" id="CAJVPU010017249">
    <property type="protein sequence ID" value="CAG8658408.1"/>
    <property type="molecule type" value="Genomic_DNA"/>
</dbReference>
<keyword evidence="2" id="KW-1185">Reference proteome</keyword>
<feature type="non-terminal residue" evidence="1">
    <location>
        <position position="81"/>
    </location>
</feature>
<evidence type="ECO:0000313" key="1">
    <source>
        <dbReference type="EMBL" id="CAG8658408.1"/>
    </source>
</evidence>
<proteinExistence type="predicted"/>
<comment type="caution">
    <text evidence="1">The sequence shown here is derived from an EMBL/GenBank/DDBJ whole genome shotgun (WGS) entry which is preliminary data.</text>
</comment>
<dbReference type="Proteomes" id="UP000789702">
    <property type="component" value="Unassembled WGS sequence"/>
</dbReference>
<accession>A0ACA9NNY3</accession>
<organism evidence="1 2">
    <name type="scientific">Dentiscutata heterogama</name>
    <dbReference type="NCBI Taxonomy" id="1316150"/>
    <lineage>
        <taxon>Eukaryota</taxon>
        <taxon>Fungi</taxon>
        <taxon>Fungi incertae sedis</taxon>
        <taxon>Mucoromycota</taxon>
        <taxon>Glomeromycotina</taxon>
        <taxon>Glomeromycetes</taxon>
        <taxon>Diversisporales</taxon>
        <taxon>Gigasporaceae</taxon>
        <taxon>Dentiscutata</taxon>
    </lineage>
</organism>
<reference evidence="1" key="1">
    <citation type="submission" date="2021-06" db="EMBL/GenBank/DDBJ databases">
        <authorList>
            <person name="Kallberg Y."/>
            <person name="Tangrot J."/>
            <person name="Rosling A."/>
        </authorList>
    </citation>
    <scope>NUCLEOTIDE SEQUENCE</scope>
    <source>
        <strain evidence="1">IL203A</strain>
    </source>
</reference>
<evidence type="ECO:0000313" key="2">
    <source>
        <dbReference type="Proteomes" id="UP000789702"/>
    </source>
</evidence>
<protein>
    <submittedName>
        <fullName evidence="1">12551_t:CDS:1</fullName>
    </submittedName>
</protein>
<sequence length="81" mass="9231">MSYQTKLVPNKSLSIVKASGIVRSQSLDSLLNVILTRFYYYDTIQELNLPEFENKNVVLATGNFCIVEGTDQNNKKYPILK</sequence>
<gene>
    <name evidence="1" type="ORF">DHETER_LOCUS9637</name>
</gene>